<feature type="domain" description="Probable transposase IS891/IS1136/IS1341" evidence="8">
    <location>
        <begin position="262"/>
        <end position="366"/>
    </location>
</feature>
<protein>
    <submittedName>
        <fullName evidence="11">Resolvase</fullName>
    </submittedName>
</protein>
<evidence type="ECO:0000256" key="7">
    <source>
        <dbReference type="SAM" id="MobiDB-lite"/>
    </source>
</evidence>
<reference evidence="11 12" key="1">
    <citation type="journal article" date="2019" name="Emerg. Microbes Infect.">
        <title>Comprehensive subspecies identification of 175 nontuberculous mycobacteria species based on 7547 genomic profiles.</title>
        <authorList>
            <person name="Matsumoto Y."/>
            <person name="Kinjo T."/>
            <person name="Motooka D."/>
            <person name="Nabeya D."/>
            <person name="Jung N."/>
            <person name="Uechi K."/>
            <person name="Horii T."/>
            <person name="Iida T."/>
            <person name="Fujita J."/>
            <person name="Nakamura S."/>
        </authorList>
    </citation>
    <scope>NUCLEOTIDE SEQUENCE [LARGE SCALE GENOMIC DNA]</scope>
    <source>
        <strain evidence="11 12">JCM 16367</strain>
    </source>
</reference>
<dbReference type="NCBIfam" id="TIGR01766">
    <property type="entry name" value="IS200/IS605 family accessory protein TnpB-like domain"/>
    <property type="match status" value="1"/>
</dbReference>
<dbReference type="Proteomes" id="UP000466894">
    <property type="component" value="Chromosome"/>
</dbReference>
<dbReference type="AlphaFoldDB" id="A0A7I7P7N3"/>
<dbReference type="GO" id="GO:0003677">
    <property type="term" value="F:DNA binding"/>
    <property type="evidence" value="ECO:0007669"/>
    <property type="project" value="UniProtKB-KW"/>
</dbReference>
<evidence type="ECO:0000256" key="1">
    <source>
        <dbReference type="ARBA" id="ARBA00008761"/>
    </source>
</evidence>
<evidence type="ECO:0000256" key="5">
    <source>
        <dbReference type="ARBA" id="ARBA00023125"/>
    </source>
</evidence>
<evidence type="ECO:0000256" key="2">
    <source>
        <dbReference type="ARBA" id="ARBA00022578"/>
    </source>
</evidence>
<sequence>MAGGALARPRYAGAVGGMWEPTGEMTRYTTFKFCLDPTAEQQCRLERHAGASRFAFNQCLRTVKTALTQHKDQPDFPVPWTGFDLINAFNKWKKTEAAGRVFAVDTTGVADIVVTGLAWRTEVCQQVFEEAAIDCARALAAWSYSRSGRHRGRRVGFPRFKKKATGISSFRLRNKHPKRGEPSIRVGQSHARSVTLPGIGTVRVHDDTRRLRRMLAKGRAKVLFATVSRRAGRWWVSLNVEAADLHPACRHPARDPDDHTGWIGIDRGLSAYIVAASSDGRVVSRIDDAPKALNAGMRQQRHLAKSLSRKVKGSRNRSDAAARLARHHCRVRDVRRHFLHRLSSELVKTHDRLVVEDLNVAGMLHNRRLARAIGDAGWAEFARQLRYKASWRGGEVAIANRRYPSSQLCSYCRNRQYGLTLANRIFSCVCGYVGDRDVNAAVNLARWGEEHCARPDSRTRKHAGRVINARRRDGAGRHHVSAGETSPVDAGTDVQASRRP</sequence>
<evidence type="ECO:0000259" key="9">
    <source>
        <dbReference type="Pfam" id="PF07282"/>
    </source>
</evidence>
<evidence type="ECO:0000259" key="8">
    <source>
        <dbReference type="Pfam" id="PF01385"/>
    </source>
</evidence>
<comment type="similarity">
    <text evidence="1">In the C-terminal section; belongs to the transposase 35 family.</text>
</comment>
<keyword evidence="6" id="KW-0233">DNA recombination</keyword>
<evidence type="ECO:0000313" key="11">
    <source>
        <dbReference type="EMBL" id="BBY04893.1"/>
    </source>
</evidence>
<dbReference type="InterPro" id="IPR021027">
    <property type="entry name" value="Transposase_put_HTH"/>
</dbReference>
<dbReference type="GO" id="GO:0032196">
    <property type="term" value="P:transposition"/>
    <property type="evidence" value="ECO:0007669"/>
    <property type="project" value="UniProtKB-KW"/>
</dbReference>
<accession>A0A7I7P7N3</accession>
<keyword evidence="5" id="KW-0238">DNA-binding</keyword>
<dbReference type="Pfam" id="PF07282">
    <property type="entry name" value="Cas12f1-like_TNB"/>
    <property type="match status" value="1"/>
</dbReference>
<name>A0A7I7P7N3_9MYCO</name>
<dbReference type="NCBIfam" id="NF040570">
    <property type="entry name" value="guided_TnpB"/>
    <property type="match status" value="1"/>
</dbReference>
<evidence type="ECO:0000256" key="6">
    <source>
        <dbReference type="ARBA" id="ARBA00023172"/>
    </source>
</evidence>
<organism evidence="11 12">
    <name type="scientific">Mycobacterium noviomagense</name>
    <dbReference type="NCBI Taxonomy" id="459858"/>
    <lineage>
        <taxon>Bacteria</taxon>
        <taxon>Bacillati</taxon>
        <taxon>Actinomycetota</taxon>
        <taxon>Actinomycetes</taxon>
        <taxon>Mycobacteriales</taxon>
        <taxon>Mycobacteriaceae</taxon>
        <taxon>Mycobacterium</taxon>
    </lineage>
</organism>
<keyword evidence="2" id="KW-0815">Transposition</keyword>
<dbReference type="Pfam" id="PF01385">
    <property type="entry name" value="OrfB_IS605"/>
    <property type="match status" value="1"/>
</dbReference>
<gene>
    <name evidence="11" type="ORF">MNVI_02110</name>
</gene>
<evidence type="ECO:0000259" key="10">
    <source>
        <dbReference type="Pfam" id="PF12323"/>
    </source>
</evidence>
<evidence type="ECO:0000313" key="12">
    <source>
        <dbReference type="Proteomes" id="UP000466894"/>
    </source>
</evidence>
<feature type="domain" description="Cas12f1-like TNB" evidence="9">
    <location>
        <begin position="378"/>
        <end position="444"/>
    </location>
</feature>
<proteinExistence type="inferred from homology"/>
<dbReference type="InterPro" id="IPR010095">
    <property type="entry name" value="Cas12f1-like_TNB"/>
</dbReference>
<dbReference type="Pfam" id="PF12323">
    <property type="entry name" value="HTH_OrfB_IS605"/>
    <property type="match status" value="1"/>
</dbReference>
<evidence type="ECO:0000256" key="4">
    <source>
        <dbReference type="ARBA" id="ARBA00022833"/>
    </source>
</evidence>
<dbReference type="KEGG" id="mnv:MNVI_02110"/>
<dbReference type="EMBL" id="AP022583">
    <property type="protein sequence ID" value="BBY04893.1"/>
    <property type="molecule type" value="Genomic_DNA"/>
</dbReference>
<keyword evidence="3" id="KW-0479">Metal-binding</keyword>
<feature type="domain" description="Transposase putative helix-turn-helix" evidence="10">
    <location>
        <begin position="25"/>
        <end position="71"/>
    </location>
</feature>
<feature type="region of interest" description="Disordered" evidence="7">
    <location>
        <begin position="458"/>
        <end position="500"/>
    </location>
</feature>
<evidence type="ECO:0000256" key="3">
    <source>
        <dbReference type="ARBA" id="ARBA00022723"/>
    </source>
</evidence>
<keyword evidence="4" id="KW-0862">Zinc</keyword>
<dbReference type="InterPro" id="IPR001959">
    <property type="entry name" value="Transposase"/>
</dbReference>
<dbReference type="GO" id="GO:0046872">
    <property type="term" value="F:metal ion binding"/>
    <property type="evidence" value="ECO:0007669"/>
    <property type="project" value="UniProtKB-KW"/>
</dbReference>
<dbReference type="GO" id="GO:0006310">
    <property type="term" value="P:DNA recombination"/>
    <property type="evidence" value="ECO:0007669"/>
    <property type="project" value="UniProtKB-KW"/>
</dbReference>